<feature type="region of interest" description="Disordered" evidence="2">
    <location>
        <begin position="461"/>
        <end position="656"/>
    </location>
</feature>
<proteinExistence type="predicted"/>
<comment type="caution">
    <text evidence="3">The sequence shown here is derived from an EMBL/GenBank/DDBJ whole genome shotgun (WGS) entry which is preliminary data.</text>
</comment>
<feature type="region of interest" description="Disordered" evidence="2">
    <location>
        <begin position="56"/>
        <end position="104"/>
    </location>
</feature>
<organism evidence="3 4">
    <name type="scientific">Necator americanus</name>
    <name type="common">Human hookworm</name>
    <dbReference type="NCBI Taxonomy" id="51031"/>
    <lineage>
        <taxon>Eukaryota</taxon>
        <taxon>Metazoa</taxon>
        <taxon>Ecdysozoa</taxon>
        <taxon>Nematoda</taxon>
        <taxon>Chromadorea</taxon>
        <taxon>Rhabditida</taxon>
        <taxon>Rhabditina</taxon>
        <taxon>Rhabditomorpha</taxon>
        <taxon>Strongyloidea</taxon>
        <taxon>Ancylostomatidae</taxon>
        <taxon>Bunostominae</taxon>
        <taxon>Necator</taxon>
    </lineage>
</organism>
<accession>A0ABR1DQE0</accession>
<gene>
    <name evidence="3" type="primary">Necator_chrIV.g17129</name>
    <name evidence="3" type="ORF">RB195_003831</name>
</gene>
<evidence type="ECO:0000313" key="4">
    <source>
        <dbReference type="Proteomes" id="UP001303046"/>
    </source>
</evidence>
<keyword evidence="4" id="KW-1185">Reference proteome</keyword>
<feature type="compositionally biased region" description="Pro residues" evidence="2">
    <location>
        <begin position="622"/>
        <end position="636"/>
    </location>
</feature>
<evidence type="ECO:0000256" key="2">
    <source>
        <dbReference type="SAM" id="MobiDB-lite"/>
    </source>
</evidence>
<feature type="region of interest" description="Disordered" evidence="2">
    <location>
        <begin position="417"/>
        <end position="447"/>
    </location>
</feature>
<name>A0ABR1DQE0_NECAM</name>
<feature type="compositionally biased region" description="Basic and acidic residues" evidence="2">
    <location>
        <begin position="639"/>
        <end position="656"/>
    </location>
</feature>
<feature type="compositionally biased region" description="Basic and acidic residues" evidence="2">
    <location>
        <begin position="525"/>
        <end position="574"/>
    </location>
</feature>
<evidence type="ECO:0000256" key="1">
    <source>
        <dbReference type="SAM" id="Coils"/>
    </source>
</evidence>
<feature type="compositionally biased region" description="Basic and acidic residues" evidence="2">
    <location>
        <begin position="600"/>
        <end position="612"/>
    </location>
</feature>
<sequence>MSMSECTSPSSASSSRDPSEAMTSSRSSFLELIGFRKRNVAVSATSLLPPAKAILKRRKRRVSEDESNGLYANIDNSSHRQRQAAKPPRPVSYYPIEDSDDSDNLRTKRKATSFLNVHKNYEHPGGLLRVDRETRLRHEKENLEAEIEELKMRNQRLVEQLREKSVQFSKLQFHAQQLDEQIENLNQRCALSAALDKLTLDDRLIKGSLTALEKTLNNLAQERCAHQACLERLENLQKENFALMQSRYLESGCDDAVWQRKIDALPSYETLYSFAQNAVRRFSDLKRTLVEREREASRAELDLIAAQSSLLVTHAQNERLRIKLGEIRPRRPASFHGEDLVNRMVKRDMNFFLPFKLQGSRIENCRRIMNKKPIDCEKDLETEFFAMFGNGRNVPQPNIQEKPYATTRIEHMMREMSNNNKSRKVPPPAYVRDKSRTSSSRPMSLVEVEEQRRLRRFEETRRSIKVRRQPSMDSYSQRPIDTGQVPTSSLQDLPFHSPTSTPAMIRKFTDKPPQPRTYDQLPDMQRIEKVRKLERGYSMDNHDRPAYADDVRRLKEDRKRDDMRSSPGEAERRPSRIQRSQPVHLTRIRPPSQLAQRKVKTLEHRVEPRPPERNPVLEILDPPRPLCSPPPCPPTSRLPKPDKKSWLDKIRSIKRT</sequence>
<dbReference type="Proteomes" id="UP001303046">
    <property type="component" value="Unassembled WGS sequence"/>
</dbReference>
<keyword evidence="1" id="KW-0175">Coiled coil</keyword>
<feature type="compositionally biased region" description="Low complexity" evidence="2">
    <location>
        <begin position="1"/>
        <end position="16"/>
    </location>
</feature>
<reference evidence="3 4" key="1">
    <citation type="submission" date="2023-08" db="EMBL/GenBank/DDBJ databases">
        <title>A Necator americanus chromosomal reference genome.</title>
        <authorList>
            <person name="Ilik V."/>
            <person name="Petrzelkova K.J."/>
            <person name="Pardy F."/>
            <person name="Fuh T."/>
            <person name="Niatou-Singa F.S."/>
            <person name="Gouil Q."/>
            <person name="Baker L."/>
            <person name="Ritchie M.E."/>
            <person name="Jex A.R."/>
            <person name="Gazzola D."/>
            <person name="Li H."/>
            <person name="Toshio Fujiwara R."/>
            <person name="Zhan B."/>
            <person name="Aroian R.V."/>
            <person name="Pafco B."/>
            <person name="Schwarz E.M."/>
        </authorList>
    </citation>
    <scope>NUCLEOTIDE SEQUENCE [LARGE SCALE GENOMIC DNA]</scope>
    <source>
        <strain evidence="3 4">Aroian</strain>
        <tissue evidence="3">Whole animal</tissue>
    </source>
</reference>
<dbReference type="EMBL" id="JAVFWL010000004">
    <property type="protein sequence ID" value="KAK6752660.1"/>
    <property type="molecule type" value="Genomic_DNA"/>
</dbReference>
<feature type="compositionally biased region" description="Polar residues" evidence="2">
    <location>
        <begin position="471"/>
        <end position="502"/>
    </location>
</feature>
<feature type="region of interest" description="Disordered" evidence="2">
    <location>
        <begin position="1"/>
        <end position="23"/>
    </location>
</feature>
<feature type="coiled-coil region" evidence="1">
    <location>
        <begin position="133"/>
        <end position="195"/>
    </location>
</feature>
<protein>
    <submittedName>
        <fullName evidence="3">Uncharacterized protein</fullName>
    </submittedName>
</protein>
<evidence type="ECO:0000313" key="3">
    <source>
        <dbReference type="EMBL" id="KAK6752660.1"/>
    </source>
</evidence>